<proteinExistence type="predicted"/>
<name>A0A2Z7ABF8_9LAMI</name>
<dbReference type="AlphaFoldDB" id="A0A2Z7ABF8"/>
<keyword evidence="3" id="KW-1185">Reference proteome</keyword>
<feature type="region of interest" description="Disordered" evidence="1">
    <location>
        <begin position="10"/>
        <end position="52"/>
    </location>
</feature>
<protein>
    <submittedName>
        <fullName evidence="2">Uncharacterized protein</fullName>
    </submittedName>
</protein>
<evidence type="ECO:0000313" key="2">
    <source>
        <dbReference type="EMBL" id="KZV19068.1"/>
    </source>
</evidence>
<reference evidence="2 3" key="1">
    <citation type="journal article" date="2015" name="Proc. Natl. Acad. Sci. U.S.A.">
        <title>The resurrection genome of Boea hygrometrica: A blueprint for survival of dehydration.</title>
        <authorList>
            <person name="Xiao L."/>
            <person name="Yang G."/>
            <person name="Zhang L."/>
            <person name="Yang X."/>
            <person name="Zhao S."/>
            <person name="Ji Z."/>
            <person name="Zhou Q."/>
            <person name="Hu M."/>
            <person name="Wang Y."/>
            <person name="Chen M."/>
            <person name="Xu Y."/>
            <person name="Jin H."/>
            <person name="Xiao X."/>
            <person name="Hu G."/>
            <person name="Bao F."/>
            <person name="Hu Y."/>
            <person name="Wan P."/>
            <person name="Li L."/>
            <person name="Deng X."/>
            <person name="Kuang T."/>
            <person name="Xiang C."/>
            <person name="Zhu J.K."/>
            <person name="Oliver M.J."/>
            <person name="He Y."/>
        </authorList>
    </citation>
    <scope>NUCLEOTIDE SEQUENCE [LARGE SCALE GENOMIC DNA]</scope>
    <source>
        <strain evidence="3">cv. XS01</strain>
    </source>
</reference>
<sequence length="153" mass="16338">MAQYKILARKLLGPPGTGPKQTLEDKNSVATPPQDRRTAAARRRPPPAQRAAHCRTLHAARPVMSTIAAGSYSAAAAVDLLIRSTTGNRTPSSVCTRGADEFYTNIISSLTGSEQVLSREHRRRAAARRTADGARAVGGRERVRRGGAAIARV</sequence>
<dbReference type="EMBL" id="KV017141">
    <property type="protein sequence ID" value="KZV19068.1"/>
    <property type="molecule type" value="Genomic_DNA"/>
</dbReference>
<organism evidence="2 3">
    <name type="scientific">Dorcoceras hygrometricum</name>
    <dbReference type="NCBI Taxonomy" id="472368"/>
    <lineage>
        <taxon>Eukaryota</taxon>
        <taxon>Viridiplantae</taxon>
        <taxon>Streptophyta</taxon>
        <taxon>Embryophyta</taxon>
        <taxon>Tracheophyta</taxon>
        <taxon>Spermatophyta</taxon>
        <taxon>Magnoliopsida</taxon>
        <taxon>eudicotyledons</taxon>
        <taxon>Gunneridae</taxon>
        <taxon>Pentapetalae</taxon>
        <taxon>asterids</taxon>
        <taxon>lamiids</taxon>
        <taxon>Lamiales</taxon>
        <taxon>Gesneriaceae</taxon>
        <taxon>Didymocarpoideae</taxon>
        <taxon>Trichosporeae</taxon>
        <taxon>Loxocarpinae</taxon>
        <taxon>Dorcoceras</taxon>
    </lineage>
</organism>
<evidence type="ECO:0000313" key="3">
    <source>
        <dbReference type="Proteomes" id="UP000250235"/>
    </source>
</evidence>
<evidence type="ECO:0000256" key="1">
    <source>
        <dbReference type="SAM" id="MobiDB-lite"/>
    </source>
</evidence>
<gene>
    <name evidence="2" type="ORF">F511_13984</name>
</gene>
<dbReference type="Proteomes" id="UP000250235">
    <property type="component" value="Unassembled WGS sequence"/>
</dbReference>
<accession>A0A2Z7ABF8</accession>